<gene>
    <name evidence="1" type="ORF">Patl1_04058</name>
</gene>
<dbReference type="Proteomes" id="UP001164250">
    <property type="component" value="Chromosome 3"/>
</dbReference>
<organism evidence="1 2">
    <name type="scientific">Pistacia atlantica</name>
    <dbReference type="NCBI Taxonomy" id="434234"/>
    <lineage>
        <taxon>Eukaryota</taxon>
        <taxon>Viridiplantae</taxon>
        <taxon>Streptophyta</taxon>
        <taxon>Embryophyta</taxon>
        <taxon>Tracheophyta</taxon>
        <taxon>Spermatophyta</taxon>
        <taxon>Magnoliopsida</taxon>
        <taxon>eudicotyledons</taxon>
        <taxon>Gunneridae</taxon>
        <taxon>Pentapetalae</taxon>
        <taxon>rosids</taxon>
        <taxon>malvids</taxon>
        <taxon>Sapindales</taxon>
        <taxon>Anacardiaceae</taxon>
        <taxon>Pistacia</taxon>
    </lineage>
</organism>
<accession>A0ACC1BWI5</accession>
<protein>
    <submittedName>
        <fullName evidence="1">Uncharacterized protein</fullName>
    </submittedName>
</protein>
<name>A0ACC1BWI5_9ROSI</name>
<proteinExistence type="predicted"/>
<evidence type="ECO:0000313" key="2">
    <source>
        <dbReference type="Proteomes" id="UP001164250"/>
    </source>
</evidence>
<comment type="caution">
    <text evidence="1">The sequence shown here is derived from an EMBL/GenBank/DDBJ whole genome shotgun (WGS) entry which is preliminary data.</text>
</comment>
<reference evidence="2" key="1">
    <citation type="journal article" date="2023" name="G3 (Bethesda)">
        <title>Genome assembly and association tests identify interacting loci associated with vigor, precocity, and sex in interspecific pistachio rootstocks.</title>
        <authorList>
            <person name="Palmer W."/>
            <person name="Jacygrad E."/>
            <person name="Sagayaradj S."/>
            <person name="Cavanaugh K."/>
            <person name="Han R."/>
            <person name="Bertier L."/>
            <person name="Beede B."/>
            <person name="Kafkas S."/>
            <person name="Golino D."/>
            <person name="Preece J."/>
            <person name="Michelmore R."/>
        </authorList>
    </citation>
    <scope>NUCLEOTIDE SEQUENCE [LARGE SCALE GENOMIC DNA]</scope>
</reference>
<evidence type="ECO:0000313" key="1">
    <source>
        <dbReference type="EMBL" id="KAJ0103473.1"/>
    </source>
</evidence>
<dbReference type="EMBL" id="CM047899">
    <property type="protein sequence ID" value="KAJ0103473.1"/>
    <property type="molecule type" value="Genomic_DNA"/>
</dbReference>
<keyword evidence="2" id="KW-1185">Reference proteome</keyword>
<sequence length="514" mass="57432">MAPMVAASAAWNMGERDQMSEYASRLDDGDETKLRVLGNTAASGDGSGNGTFFRAVLLVRRGKYDEAREYVERARKCLATELASLVLESYERAYSNMVCVQQLSELEEVIDYCTLPGGNPVAEGRRGIIRNMGTEWIQGAKRNVEVWKALLAVRALVLPPTEDIDTRLKFASLCRKNGRASQARSTLVKLLQYDPETSPENVRYHGPPQVMLAYLKYQWALGDDLKRKEAFTRLQKLAMELSNSPHIQPVAATGLTSGTVTTVPFVARVYRRLGTWQWALSPGKIRAAFRNATQCAVKWGKAWHTWALFNTAVMSHYTMRGFPSFASQYVVAAVNGYFHSVACAAHATGVDDSLQDILRLLTLWFNHGATADVQIALQKGFAHVNINTWLLYRELVHRVRERELLQAVNQLGDANEVLNERAVVVMARMSHKLTGRDFSSCSPLHTSSMQHLVDPSTLISGDNHEVEHGLSVKLQVQKLICQGQAMSHENLCQNYVGYDFAILALYYSSFAETY</sequence>